<evidence type="ECO:0000256" key="7">
    <source>
        <dbReference type="ARBA" id="ARBA00022842"/>
    </source>
</evidence>
<dbReference type="SUPFAM" id="SSF54060">
    <property type="entry name" value="His-Me finger endonucleases"/>
    <property type="match status" value="1"/>
</dbReference>
<evidence type="ECO:0000259" key="10">
    <source>
        <dbReference type="SMART" id="SM00477"/>
    </source>
</evidence>
<evidence type="ECO:0000256" key="9">
    <source>
        <dbReference type="SAM" id="SignalP"/>
    </source>
</evidence>
<dbReference type="InterPro" id="IPR001604">
    <property type="entry name" value="Endo_G_ENPP1-like_dom"/>
</dbReference>
<keyword evidence="5 12" id="KW-0255">Endonuclease</keyword>
<evidence type="ECO:0000313" key="13">
    <source>
        <dbReference type="Proteomes" id="UP001379533"/>
    </source>
</evidence>
<dbReference type="InterPro" id="IPR044925">
    <property type="entry name" value="His-Me_finger_sf"/>
</dbReference>
<gene>
    <name evidence="12" type="ORF">LZC95_30335</name>
</gene>
<organism evidence="12 13">
    <name type="scientific">Pendulispora brunnea</name>
    <dbReference type="NCBI Taxonomy" id="2905690"/>
    <lineage>
        <taxon>Bacteria</taxon>
        <taxon>Pseudomonadati</taxon>
        <taxon>Myxococcota</taxon>
        <taxon>Myxococcia</taxon>
        <taxon>Myxococcales</taxon>
        <taxon>Sorangiineae</taxon>
        <taxon>Pendulisporaceae</taxon>
        <taxon>Pendulispora</taxon>
    </lineage>
</organism>
<evidence type="ECO:0000256" key="5">
    <source>
        <dbReference type="ARBA" id="ARBA00022759"/>
    </source>
</evidence>
<feature type="signal peptide" evidence="9">
    <location>
        <begin position="1"/>
        <end position="26"/>
    </location>
</feature>
<dbReference type="InterPro" id="IPR040255">
    <property type="entry name" value="Non-specific_endonuclease"/>
</dbReference>
<dbReference type="EMBL" id="CP089982">
    <property type="protein sequence ID" value="WXA90740.1"/>
    <property type="molecule type" value="Genomic_DNA"/>
</dbReference>
<dbReference type="SUPFAM" id="SSF50939">
    <property type="entry name" value="Sialidases"/>
    <property type="match status" value="1"/>
</dbReference>
<feature type="domain" description="DNA/RNA non-specific endonuclease/pyrophosphatase/phosphodiesterase" evidence="11">
    <location>
        <begin position="238"/>
        <end position="444"/>
    </location>
</feature>
<dbReference type="CDD" id="cd00091">
    <property type="entry name" value="NUC"/>
    <property type="match status" value="1"/>
</dbReference>
<feature type="compositionally biased region" description="Gly residues" evidence="8">
    <location>
        <begin position="189"/>
        <end position="212"/>
    </location>
</feature>
<evidence type="ECO:0000259" key="11">
    <source>
        <dbReference type="SMART" id="SM00892"/>
    </source>
</evidence>
<evidence type="ECO:0000256" key="1">
    <source>
        <dbReference type="ARBA" id="ARBA00001946"/>
    </source>
</evidence>
<keyword evidence="6" id="KW-0378">Hydrolase</keyword>
<evidence type="ECO:0000256" key="2">
    <source>
        <dbReference type="ARBA" id="ARBA00010052"/>
    </source>
</evidence>
<accession>A0ABZ2K111</accession>
<dbReference type="InterPro" id="IPR036278">
    <property type="entry name" value="Sialidase_sf"/>
</dbReference>
<dbReference type="InterPro" id="IPR044929">
    <property type="entry name" value="DNA/RNA_non-sp_Endonuclease_sf"/>
</dbReference>
<dbReference type="Gene3D" id="3.40.570.10">
    <property type="entry name" value="Extracellular Endonuclease, subunit A"/>
    <property type="match status" value="1"/>
</dbReference>
<evidence type="ECO:0000256" key="8">
    <source>
        <dbReference type="SAM" id="MobiDB-lite"/>
    </source>
</evidence>
<keyword evidence="13" id="KW-1185">Reference proteome</keyword>
<evidence type="ECO:0000256" key="3">
    <source>
        <dbReference type="ARBA" id="ARBA00022722"/>
    </source>
</evidence>
<keyword evidence="3" id="KW-0540">Nuclease</keyword>
<feature type="region of interest" description="Disordered" evidence="8">
    <location>
        <begin position="189"/>
        <end position="217"/>
    </location>
</feature>
<reference evidence="12 13" key="1">
    <citation type="submission" date="2021-12" db="EMBL/GenBank/DDBJ databases">
        <title>Discovery of the Pendulisporaceae a myxobacterial family with distinct sporulation behavior and unique specialized metabolism.</title>
        <authorList>
            <person name="Garcia R."/>
            <person name="Popoff A."/>
            <person name="Bader C.D."/>
            <person name="Loehr J."/>
            <person name="Walesch S."/>
            <person name="Walt C."/>
            <person name="Boldt J."/>
            <person name="Bunk B."/>
            <person name="Haeckl F.J.F.P.J."/>
            <person name="Gunesch A.P."/>
            <person name="Birkelbach J."/>
            <person name="Nuebel U."/>
            <person name="Pietschmann T."/>
            <person name="Bach T."/>
            <person name="Mueller R."/>
        </authorList>
    </citation>
    <scope>NUCLEOTIDE SEQUENCE [LARGE SCALE GENOMIC DNA]</scope>
    <source>
        <strain evidence="12 13">MSr12523</strain>
    </source>
</reference>
<evidence type="ECO:0000256" key="4">
    <source>
        <dbReference type="ARBA" id="ARBA00022723"/>
    </source>
</evidence>
<evidence type="ECO:0000256" key="6">
    <source>
        <dbReference type="ARBA" id="ARBA00022801"/>
    </source>
</evidence>
<dbReference type="Proteomes" id="UP001379533">
    <property type="component" value="Chromosome"/>
</dbReference>
<feature type="chain" id="PRO_5046960671" evidence="9">
    <location>
        <begin position="27"/>
        <end position="456"/>
    </location>
</feature>
<dbReference type="RefSeq" id="WP_394841358.1">
    <property type="nucleotide sequence ID" value="NZ_CP089982.1"/>
</dbReference>
<comment type="similarity">
    <text evidence="2">Belongs to the DNA/RNA non-specific endonuclease family.</text>
</comment>
<dbReference type="GO" id="GO:0004519">
    <property type="term" value="F:endonuclease activity"/>
    <property type="evidence" value="ECO:0007669"/>
    <property type="project" value="UniProtKB-KW"/>
</dbReference>
<keyword evidence="4" id="KW-0479">Metal-binding</keyword>
<dbReference type="InterPro" id="IPR018524">
    <property type="entry name" value="DNA/RNA_endonuclease_AS"/>
</dbReference>
<dbReference type="PROSITE" id="PS01070">
    <property type="entry name" value="NUCLEASE_NON_SPEC"/>
    <property type="match status" value="1"/>
</dbReference>
<dbReference type="InterPro" id="IPR020821">
    <property type="entry name" value="ENPP1-3/EXOG-like_nuc-like"/>
</dbReference>
<dbReference type="SMART" id="SM00477">
    <property type="entry name" value="NUC"/>
    <property type="match status" value="1"/>
</dbReference>
<dbReference type="Pfam" id="PF01223">
    <property type="entry name" value="Endonuclease_NS"/>
    <property type="match status" value="1"/>
</dbReference>
<dbReference type="SMART" id="SM00892">
    <property type="entry name" value="Endonuclease_NS"/>
    <property type="match status" value="1"/>
</dbReference>
<protein>
    <submittedName>
        <fullName evidence="12">DNA/RNA non-specific endonuclease</fullName>
    </submittedName>
</protein>
<keyword evidence="7" id="KW-0460">Magnesium</keyword>
<evidence type="ECO:0000313" key="12">
    <source>
        <dbReference type="EMBL" id="WXA90740.1"/>
    </source>
</evidence>
<keyword evidence="9" id="KW-0732">Signal</keyword>
<name>A0ABZ2K111_9BACT</name>
<sequence length="456" mass="47576">MRRNRLWILVLLAASTMAGLPACAGAADSYDETVTGDKLAPQTTTVEDFESGTKTAYAAANVTFASGTWNLDDALVGTLAGDVKNGSQATRIRNAGKVTMGFDRANAGTVTIRSATYGSDANGSWGLFYSRNQGSTWTQVGSAITTSPNALSTATFAVNQSGSVRLQVRKLDGGTNRIDVDDVSIADYSGGGGGSDGGTDSGGGDGGSGGSGASLSVHTTLGIPSNASTNNPNDYLAVKSEYVHAYNSSRKIPNWVSWELNTSYLGSVDRSNNYRPDDTLPSGMAQASLADYSGSGYDRGHICPSGDRTKTTTANGLTFFLSNMVPQAANNNRGPWEKLESYSRSLANSGKELFIVAGGIVTSGSKTIGSGVVVPDSTFKVVAVLDHVGDGAADVTTSTRIIAVVMPNDDSEIDMGADWKSFRVSARSIENATNLNFLSDVPQNIQDVIEARVDNQ</sequence>
<comment type="cofactor">
    <cofactor evidence="1">
        <name>Mg(2+)</name>
        <dbReference type="ChEBI" id="CHEBI:18420"/>
    </cofactor>
</comment>
<dbReference type="PANTHER" id="PTHR13966:SF5">
    <property type="entry name" value="ENDONUCLEASE G, MITOCHONDRIAL"/>
    <property type="match status" value="1"/>
</dbReference>
<proteinExistence type="inferred from homology"/>
<feature type="domain" description="ENPP1-3/EXOG-like endonuclease/phosphodiesterase" evidence="10">
    <location>
        <begin position="239"/>
        <end position="444"/>
    </location>
</feature>
<dbReference type="PANTHER" id="PTHR13966">
    <property type="entry name" value="ENDONUCLEASE RELATED"/>
    <property type="match status" value="1"/>
</dbReference>